<evidence type="ECO:0000313" key="2">
    <source>
        <dbReference type="Proteomes" id="UP000799536"/>
    </source>
</evidence>
<keyword evidence="2" id="KW-1185">Reference proteome</keyword>
<dbReference type="Proteomes" id="UP000799536">
    <property type="component" value="Unassembled WGS sequence"/>
</dbReference>
<proteinExistence type="predicted"/>
<reference evidence="1" key="1">
    <citation type="journal article" date="2020" name="Stud. Mycol.">
        <title>101 Dothideomycetes genomes: a test case for predicting lifestyles and emergence of pathogens.</title>
        <authorList>
            <person name="Haridas S."/>
            <person name="Albert R."/>
            <person name="Binder M."/>
            <person name="Bloem J."/>
            <person name="Labutti K."/>
            <person name="Salamov A."/>
            <person name="Andreopoulos B."/>
            <person name="Baker S."/>
            <person name="Barry K."/>
            <person name="Bills G."/>
            <person name="Bluhm B."/>
            <person name="Cannon C."/>
            <person name="Castanera R."/>
            <person name="Culley D."/>
            <person name="Daum C."/>
            <person name="Ezra D."/>
            <person name="Gonzalez J."/>
            <person name="Henrissat B."/>
            <person name="Kuo A."/>
            <person name="Liang C."/>
            <person name="Lipzen A."/>
            <person name="Lutzoni F."/>
            <person name="Magnuson J."/>
            <person name="Mondo S."/>
            <person name="Nolan M."/>
            <person name="Ohm R."/>
            <person name="Pangilinan J."/>
            <person name="Park H.-J."/>
            <person name="Ramirez L."/>
            <person name="Alfaro M."/>
            <person name="Sun H."/>
            <person name="Tritt A."/>
            <person name="Yoshinaga Y."/>
            <person name="Zwiers L.-H."/>
            <person name="Turgeon B."/>
            <person name="Goodwin S."/>
            <person name="Spatafora J."/>
            <person name="Crous P."/>
            <person name="Grigoriev I."/>
        </authorList>
    </citation>
    <scope>NUCLEOTIDE SEQUENCE</scope>
    <source>
        <strain evidence="1">ATCC 74209</strain>
    </source>
</reference>
<evidence type="ECO:0000313" key="1">
    <source>
        <dbReference type="EMBL" id="KAF2203037.1"/>
    </source>
</evidence>
<comment type="caution">
    <text evidence="1">The sequence shown here is derived from an EMBL/GenBank/DDBJ whole genome shotgun (WGS) entry which is preliminary data.</text>
</comment>
<organism evidence="1 2">
    <name type="scientific">Delitschia confertaspora ATCC 74209</name>
    <dbReference type="NCBI Taxonomy" id="1513339"/>
    <lineage>
        <taxon>Eukaryota</taxon>
        <taxon>Fungi</taxon>
        <taxon>Dikarya</taxon>
        <taxon>Ascomycota</taxon>
        <taxon>Pezizomycotina</taxon>
        <taxon>Dothideomycetes</taxon>
        <taxon>Pleosporomycetidae</taxon>
        <taxon>Pleosporales</taxon>
        <taxon>Delitschiaceae</taxon>
        <taxon>Delitschia</taxon>
    </lineage>
</organism>
<sequence>MLVVHDAVLPYFSGSNLSVCSCYFPRASISFPPPPPPPPPPIVYLTIVNSTEQHSSIAAPSQFHHSSIPSPLHLHHISIVAVHKRDCADVIATGRYEKMMLIRC</sequence>
<accession>A0A9P4JTL2</accession>
<dbReference type="EMBL" id="ML993915">
    <property type="protein sequence ID" value="KAF2203037.1"/>
    <property type="molecule type" value="Genomic_DNA"/>
</dbReference>
<dbReference type="AlphaFoldDB" id="A0A9P4JTL2"/>
<gene>
    <name evidence="1" type="ORF">GQ43DRAFT_287919</name>
</gene>
<name>A0A9P4JTL2_9PLEO</name>
<protein>
    <submittedName>
        <fullName evidence="1">Uncharacterized protein</fullName>
    </submittedName>
</protein>